<keyword evidence="3" id="KW-1185">Reference proteome</keyword>
<evidence type="ECO:0000313" key="2">
    <source>
        <dbReference type="EMBL" id="NEN24249.1"/>
    </source>
</evidence>
<dbReference type="SUPFAM" id="SSF52821">
    <property type="entry name" value="Rhodanese/Cell cycle control phosphatase"/>
    <property type="match status" value="1"/>
</dbReference>
<dbReference type="SMART" id="SM00450">
    <property type="entry name" value="RHOD"/>
    <property type="match status" value="1"/>
</dbReference>
<accession>A0A7K3WRE3</accession>
<dbReference type="Proteomes" id="UP000486602">
    <property type="component" value="Unassembled WGS sequence"/>
</dbReference>
<dbReference type="CDD" id="cd00158">
    <property type="entry name" value="RHOD"/>
    <property type="match status" value="1"/>
</dbReference>
<evidence type="ECO:0000259" key="1">
    <source>
        <dbReference type="PROSITE" id="PS50206"/>
    </source>
</evidence>
<dbReference type="PANTHER" id="PTHR43031">
    <property type="entry name" value="FAD-DEPENDENT OXIDOREDUCTASE"/>
    <property type="match status" value="1"/>
</dbReference>
<dbReference type="InterPro" id="IPR001763">
    <property type="entry name" value="Rhodanese-like_dom"/>
</dbReference>
<dbReference type="RefSeq" id="WP_163285642.1">
    <property type="nucleotide sequence ID" value="NZ_JAAGVY010000022.1"/>
</dbReference>
<dbReference type="Gene3D" id="3.40.250.10">
    <property type="entry name" value="Rhodanese-like domain"/>
    <property type="match status" value="1"/>
</dbReference>
<feature type="domain" description="Rhodanese" evidence="1">
    <location>
        <begin position="20"/>
        <end position="90"/>
    </location>
</feature>
<dbReference type="Pfam" id="PF00581">
    <property type="entry name" value="Rhodanese"/>
    <property type="match status" value="1"/>
</dbReference>
<comment type="caution">
    <text evidence="2">The sequence shown here is derived from an EMBL/GenBank/DDBJ whole genome shotgun (WGS) entry which is preliminary data.</text>
</comment>
<reference evidence="2 3" key="1">
    <citation type="submission" date="2020-02" db="EMBL/GenBank/DDBJ databases">
        <title>Out from the shadows clarifying the taxonomy of the family Cryomorphaceae and related taxa by utilizing the GTDB taxonomic framework.</title>
        <authorList>
            <person name="Bowman J.P."/>
        </authorList>
    </citation>
    <scope>NUCLEOTIDE SEQUENCE [LARGE SCALE GENOMIC DNA]</scope>
    <source>
        <strain evidence="2 3">QSSC 1-22</strain>
    </source>
</reference>
<dbReference type="InterPro" id="IPR036873">
    <property type="entry name" value="Rhodanese-like_dom_sf"/>
</dbReference>
<name>A0A7K3WRE3_9FLAO</name>
<dbReference type="EMBL" id="JAAGVY010000022">
    <property type="protein sequence ID" value="NEN24249.1"/>
    <property type="molecule type" value="Genomic_DNA"/>
</dbReference>
<gene>
    <name evidence="2" type="ORF">G3O08_12120</name>
</gene>
<dbReference type="PANTHER" id="PTHR43031:SF18">
    <property type="entry name" value="RHODANESE-RELATED SULFURTRANSFERASES"/>
    <property type="match status" value="1"/>
</dbReference>
<protein>
    <submittedName>
        <fullName evidence="2">Rhodanese-like domain-containing protein</fullName>
    </submittedName>
</protein>
<proteinExistence type="predicted"/>
<dbReference type="InterPro" id="IPR050229">
    <property type="entry name" value="GlpE_sulfurtransferase"/>
</dbReference>
<sequence>MGLMDMLTGSSKKDKIQEMLQNGAVVVDVRSPAEFQGGHVAGSTNIPLQEIEKNVDKLKAMKKPVVLCCASGARSGQASNFLKSKDLDCENGGGWTRVNSMM</sequence>
<dbReference type="PROSITE" id="PS50206">
    <property type="entry name" value="RHODANESE_3"/>
    <property type="match status" value="1"/>
</dbReference>
<evidence type="ECO:0000313" key="3">
    <source>
        <dbReference type="Proteomes" id="UP000486602"/>
    </source>
</evidence>
<organism evidence="2 3">
    <name type="scientific">Cryomorpha ignava</name>
    <dbReference type="NCBI Taxonomy" id="101383"/>
    <lineage>
        <taxon>Bacteria</taxon>
        <taxon>Pseudomonadati</taxon>
        <taxon>Bacteroidota</taxon>
        <taxon>Flavobacteriia</taxon>
        <taxon>Flavobacteriales</taxon>
        <taxon>Cryomorphaceae</taxon>
        <taxon>Cryomorpha</taxon>
    </lineage>
</organism>
<dbReference type="AlphaFoldDB" id="A0A7K3WRE3"/>